<dbReference type="Pfam" id="PF03690">
    <property type="entry name" value="MYG1_exonuc"/>
    <property type="match status" value="1"/>
</dbReference>
<sequence length="364" mass="42544">MFKGISRSFNFLYKNQFQIPICHKGHLYSKIDKMKIGTHDGVFHCDEVFACYMLRLLPEYKDAEIIRTRDPEKLKECDIVVDVGAEFDHAKKRYDHHQREFNETLSSLRPELGDKFKIKLSSAGLIYTYYGERIIQELAPKGFSLDKDNVRLIYKKVYEFLIEEMDAIDNGVPMTEEEPKYKIHTHLSARIHRLNPEWNSTLEKNVDEKFHTALTLVSEEFMYMVNYFMSIWLPARQCVQSAIEERFDVHESGQIVEFKDRFPWKSHLHDIEEDLGIKNEIKYVVFQDKPDSYRVQAVPVTPSSFITRKPLLKEWWGVRDELLSDVAGIPNCIFCHSTGFIGGNKTREGALKMALISLKSDNVE</sequence>
<comment type="caution">
    <text evidence="2">The sequence shown here is derived from an EMBL/GenBank/DDBJ whole genome shotgun (WGS) entry which is preliminary data.</text>
</comment>
<dbReference type="Proteomes" id="UP000007151">
    <property type="component" value="Unassembled WGS sequence"/>
</dbReference>
<dbReference type="OrthoDB" id="10265310at2759"/>
<dbReference type="eggNOG" id="KOG2948">
    <property type="taxonomic scope" value="Eukaryota"/>
</dbReference>
<comment type="similarity">
    <text evidence="1">Belongs to the MYG1 family.</text>
</comment>
<name>A0A212F6A6_DANPL</name>
<evidence type="ECO:0000313" key="3">
    <source>
        <dbReference type="Proteomes" id="UP000007151"/>
    </source>
</evidence>
<evidence type="ECO:0000313" key="2">
    <source>
        <dbReference type="EMBL" id="OWR49263.1"/>
    </source>
</evidence>
<dbReference type="PANTHER" id="PTHR11215:SF1">
    <property type="entry name" value="MYG1 EXONUCLEASE"/>
    <property type="match status" value="1"/>
</dbReference>
<dbReference type="KEGG" id="dpl:KGM_211266"/>
<dbReference type="EMBL" id="AGBW02010070">
    <property type="protein sequence ID" value="OWR49263.1"/>
    <property type="molecule type" value="Genomic_DNA"/>
</dbReference>
<dbReference type="STRING" id="278856.A0A212F6A6"/>
<accession>A0A212F6A6</accession>
<dbReference type="GO" id="GO:0005634">
    <property type="term" value="C:nucleus"/>
    <property type="evidence" value="ECO:0007669"/>
    <property type="project" value="TreeGrafter"/>
</dbReference>
<dbReference type="AlphaFoldDB" id="A0A212F6A6"/>
<dbReference type="GO" id="GO:0005737">
    <property type="term" value="C:cytoplasm"/>
    <property type="evidence" value="ECO:0007669"/>
    <property type="project" value="TreeGrafter"/>
</dbReference>
<organism evidence="2 3">
    <name type="scientific">Danaus plexippus plexippus</name>
    <dbReference type="NCBI Taxonomy" id="278856"/>
    <lineage>
        <taxon>Eukaryota</taxon>
        <taxon>Metazoa</taxon>
        <taxon>Ecdysozoa</taxon>
        <taxon>Arthropoda</taxon>
        <taxon>Hexapoda</taxon>
        <taxon>Insecta</taxon>
        <taxon>Pterygota</taxon>
        <taxon>Neoptera</taxon>
        <taxon>Endopterygota</taxon>
        <taxon>Lepidoptera</taxon>
        <taxon>Glossata</taxon>
        <taxon>Ditrysia</taxon>
        <taxon>Papilionoidea</taxon>
        <taxon>Nymphalidae</taxon>
        <taxon>Danainae</taxon>
        <taxon>Danaini</taxon>
        <taxon>Danaina</taxon>
        <taxon>Danaus</taxon>
        <taxon>Danaus</taxon>
    </lineage>
</organism>
<reference evidence="2 3" key="1">
    <citation type="journal article" date="2011" name="Cell">
        <title>The monarch butterfly genome yields insights into long-distance migration.</title>
        <authorList>
            <person name="Zhan S."/>
            <person name="Merlin C."/>
            <person name="Boore J.L."/>
            <person name="Reppert S.M."/>
        </authorList>
    </citation>
    <scope>NUCLEOTIDE SEQUENCE [LARGE SCALE GENOMIC DNA]</scope>
    <source>
        <strain evidence="2">F-2</strain>
    </source>
</reference>
<dbReference type="FunCoup" id="A0A212F6A6">
    <property type="interactions" value="2422"/>
</dbReference>
<dbReference type="InterPro" id="IPR003226">
    <property type="entry name" value="MYG1_exonuclease"/>
</dbReference>
<gene>
    <name evidence="2" type="ORF">KGM_211266</name>
</gene>
<keyword evidence="3" id="KW-1185">Reference proteome</keyword>
<dbReference type="PANTHER" id="PTHR11215">
    <property type="entry name" value="METAL DEPENDENT HYDROLASE - RELATED"/>
    <property type="match status" value="1"/>
</dbReference>
<evidence type="ECO:0000256" key="1">
    <source>
        <dbReference type="ARBA" id="ARBA00010105"/>
    </source>
</evidence>
<proteinExistence type="inferred from homology"/>
<protein>
    <submittedName>
        <fullName evidence="2">Uncharacterized protein</fullName>
    </submittedName>
</protein>